<reference evidence="3" key="1">
    <citation type="journal article" date="2019" name="Genome Announc.">
        <title>Draft Genome Sequence of Pseudoalteromonas piscicida Strain 36Y ROTHPW, an Hypersaline Seawater Isolate from the South Coast of Sonora, Mexico.</title>
        <authorList>
            <person name="Sanchez-Diaz R."/>
            <person name="Molina-Garza Z.J."/>
            <person name="Cruz-Suarez L.E."/>
            <person name="Selvin J."/>
            <person name="Kiran G.S."/>
            <person name="Ibarra-Gamez J.C."/>
            <person name="Gomez-Gil B."/>
            <person name="Galaviz-Silva L."/>
        </authorList>
    </citation>
    <scope>NUCLEOTIDE SEQUENCE [LARGE SCALE GENOMIC DNA]</scope>
    <source>
        <strain evidence="3">36Y_RITHPW</strain>
    </source>
</reference>
<dbReference type="Proteomes" id="UP000228621">
    <property type="component" value="Unassembled WGS sequence"/>
</dbReference>
<feature type="transmembrane region" description="Helical" evidence="1">
    <location>
        <begin position="341"/>
        <end position="363"/>
    </location>
</feature>
<dbReference type="PANTHER" id="PTHR34219:SF8">
    <property type="entry name" value="PEPSY DOMAIN-CONTAINING PROTEIN"/>
    <property type="match status" value="1"/>
</dbReference>
<dbReference type="OrthoDB" id="5294804at2"/>
<feature type="transmembrane region" description="Helical" evidence="1">
    <location>
        <begin position="143"/>
        <end position="166"/>
    </location>
</feature>
<dbReference type="InterPro" id="IPR005625">
    <property type="entry name" value="PepSY-ass_TM"/>
</dbReference>
<dbReference type="EMBL" id="NKHF01000014">
    <property type="protein sequence ID" value="PCK33157.1"/>
    <property type="molecule type" value="Genomic_DNA"/>
</dbReference>
<keyword evidence="1" id="KW-0472">Membrane</keyword>
<dbReference type="Pfam" id="PF03929">
    <property type="entry name" value="PepSY_TM"/>
    <property type="match status" value="1"/>
</dbReference>
<feature type="transmembrane region" description="Helical" evidence="1">
    <location>
        <begin position="21"/>
        <end position="39"/>
    </location>
</feature>
<keyword evidence="1" id="KW-1133">Transmembrane helix</keyword>
<proteinExistence type="predicted"/>
<protein>
    <submittedName>
        <fullName evidence="2">Peptidase</fullName>
    </submittedName>
</protein>
<dbReference type="RefSeq" id="WP_099640706.1">
    <property type="nucleotide sequence ID" value="NZ_NKHF01000014.1"/>
</dbReference>
<dbReference type="AlphaFoldDB" id="A0A2A5JUY0"/>
<name>A0A2A5JUY0_PSEO7</name>
<evidence type="ECO:0000313" key="2">
    <source>
        <dbReference type="EMBL" id="PCK33157.1"/>
    </source>
</evidence>
<feature type="transmembrane region" description="Helical" evidence="1">
    <location>
        <begin position="187"/>
        <end position="214"/>
    </location>
</feature>
<dbReference type="PANTHER" id="PTHR34219">
    <property type="entry name" value="IRON-REGULATED INNER MEMBRANE PROTEIN-RELATED"/>
    <property type="match status" value="1"/>
</dbReference>
<evidence type="ECO:0000313" key="3">
    <source>
        <dbReference type="Proteomes" id="UP000228621"/>
    </source>
</evidence>
<evidence type="ECO:0000256" key="1">
    <source>
        <dbReference type="SAM" id="Phobius"/>
    </source>
</evidence>
<keyword evidence="3" id="KW-1185">Reference proteome</keyword>
<organism evidence="2 3">
    <name type="scientific">Pseudoalteromonas piscicida</name>
    <dbReference type="NCBI Taxonomy" id="43662"/>
    <lineage>
        <taxon>Bacteria</taxon>
        <taxon>Pseudomonadati</taxon>
        <taxon>Pseudomonadota</taxon>
        <taxon>Gammaproteobacteria</taxon>
        <taxon>Alteromonadales</taxon>
        <taxon>Pseudoalteromonadaceae</taxon>
        <taxon>Pseudoalteromonas</taxon>
    </lineage>
</organism>
<keyword evidence="1" id="KW-0812">Transmembrane</keyword>
<sequence length="384" mass="43878">MAKKISNKFWFQLHGWFSLPIWLLFCFICITGTISVFSHELTWLTNPDSRAHNPSQVSEMSAGSVLRAFKDEHPSADVMGLNVREPYLTYVVMFTDVDKPYALAYVNQYTGAVQEINDGNTFINFMRSLHGWLLFPWQNGYSVGYYLVAFMSLLLLGALITGLVVYKKFWLAFFQFKLRKSQGGRTLAADIHKLSGVWSLWFMAVMSLTGLWYLTQAVLWHAGVELEHHQTLTAEDVPRSTVNANSAETSVDLALAEVQQRYTDFRPSYIMLPEHNRDTLKISGANDYVLYDDYSINIAYNTWNDTVVHHANPDSMTDLQTVMHITDPLHYGTIGGIWTKVIWFIFGCILSGMSVTGFIMYQLRTKRARSQERSNARQLKAQQG</sequence>
<gene>
    <name evidence="2" type="ORF">CEX98_03295</name>
</gene>
<comment type="caution">
    <text evidence="2">The sequence shown here is derived from an EMBL/GenBank/DDBJ whole genome shotgun (WGS) entry which is preliminary data.</text>
</comment>
<accession>A0A2A5JUY0</accession>